<proteinExistence type="predicted"/>
<dbReference type="PANTHER" id="PTHR37460:SF1">
    <property type="entry name" value="ENDONUCLEASE III"/>
    <property type="match status" value="1"/>
</dbReference>
<protein>
    <recommendedName>
        <fullName evidence="3">DUF123 domain-containing protein</fullName>
    </recommendedName>
</protein>
<dbReference type="Pfam" id="PF01986">
    <property type="entry name" value="DUF123"/>
    <property type="match status" value="1"/>
</dbReference>
<organism evidence="1 2">
    <name type="scientific">Chlorobaculum parvum (strain DSM 263 / NCIMB 8327)</name>
    <name type="common">Chlorobium vibrioforme subsp. thiosulfatophilum</name>
    <dbReference type="NCBI Taxonomy" id="517417"/>
    <lineage>
        <taxon>Bacteria</taxon>
        <taxon>Pseudomonadati</taxon>
        <taxon>Chlorobiota</taxon>
        <taxon>Chlorobiia</taxon>
        <taxon>Chlorobiales</taxon>
        <taxon>Chlorobiaceae</taxon>
        <taxon>Chlorobaculum</taxon>
    </lineage>
</organism>
<evidence type="ECO:0000313" key="1">
    <source>
        <dbReference type="EMBL" id="ACF12225.1"/>
    </source>
</evidence>
<evidence type="ECO:0008006" key="3">
    <source>
        <dbReference type="Google" id="ProtNLM"/>
    </source>
</evidence>
<dbReference type="eggNOG" id="COG1833">
    <property type="taxonomic scope" value="Bacteria"/>
</dbReference>
<dbReference type="PANTHER" id="PTHR37460">
    <property type="entry name" value="ENDONUCLEASE III"/>
    <property type="match status" value="1"/>
</dbReference>
<dbReference type="STRING" id="517417.Cpar_1833"/>
<dbReference type="RefSeq" id="WP_012503058.1">
    <property type="nucleotide sequence ID" value="NC_011027.1"/>
</dbReference>
<name>B3QQM2_CHLP8</name>
<sequence length="186" mass="20947">MPFTIFGLPDRQGSYILSIRIDKRIEVSFGKFRNGQPIDFEPGRYLYVGSALGGRKGGFPLASRLLRHASRSSGADHAIRTKLSVLFVSWGYLPPARQSIKKLHWHIDYLLDWAEAELDHAFIFPSPLRLEPQLAELLDSMPETSVVADRLGAQDATSGTHLFRIDDAATLLKRLEKAMAERRQES</sequence>
<dbReference type="HOGENOM" id="CLU_115699_0_0_10"/>
<dbReference type="KEGG" id="cpc:Cpar_1833"/>
<accession>B3QQM2</accession>
<keyword evidence="2" id="KW-1185">Reference proteome</keyword>
<evidence type="ECO:0000313" key="2">
    <source>
        <dbReference type="Proteomes" id="UP000008811"/>
    </source>
</evidence>
<dbReference type="InterPro" id="IPR002837">
    <property type="entry name" value="DUF123"/>
</dbReference>
<reference evidence="1" key="1">
    <citation type="submission" date="2008-06" db="EMBL/GenBank/DDBJ databases">
        <title>Complete sequence of Chlorobaculum parvum NCIB 8327.</title>
        <authorList>
            <consortium name="US DOE Joint Genome Institute"/>
            <person name="Lucas S."/>
            <person name="Copeland A."/>
            <person name="Lapidus A."/>
            <person name="Glavina del Rio T."/>
            <person name="Dalin E."/>
            <person name="Tice H."/>
            <person name="Bruce D."/>
            <person name="Goodwin L."/>
            <person name="Pitluck S."/>
            <person name="Schmutz J."/>
            <person name="Larimer F."/>
            <person name="Land M."/>
            <person name="Hauser L."/>
            <person name="Kyrpides N."/>
            <person name="Mikhailova N."/>
            <person name="Zhao F."/>
            <person name="Li T."/>
            <person name="Liu Z."/>
            <person name="Overmann J."/>
            <person name="Bryant D.A."/>
            <person name="Richardson P."/>
        </authorList>
    </citation>
    <scope>NUCLEOTIDE SEQUENCE [LARGE SCALE GENOMIC DNA]</scope>
    <source>
        <strain evidence="1">NCIB 8327</strain>
    </source>
</reference>
<dbReference type="Proteomes" id="UP000008811">
    <property type="component" value="Chromosome"/>
</dbReference>
<gene>
    <name evidence="1" type="ordered locus">Cpar_1833</name>
</gene>
<dbReference type="EMBL" id="CP001099">
    <property type="protein sequence ID" value="ACF12225.1"/>
    <property type="molecule type" value="Genomic_DNA"/>
</dbReference>
<dbReference type="AlphaFoldDB" id="B3QQM2"/>
<dbReference type="CDD" id="cd10441">
    <property type="entry name" value="GIY-YIG_COG1833"/>
    <property type="match status" value="1"/>
</dbReference>